<feature type="coiled-coil region" evidence="1">
    <location>
        <begin position="797"/>
        <end position="831"/>
    </location>
</feature>
<evidence type="ECO:0000313" key="4">
    <source>
        <dbReference type="EMBL" id="AEE17244.1"/>
    </source>
</evidence>
<evidence type="ECO:0000256" key="2">
    <source>
        <dbReference type="SAM" id="MobiDB-lite"/>
    </source>
</evidence>
<dbReference type="InterPro" id="IPR027417">
    <property type="entry name" value="P-loop_NTPase"/>
</dbReference>
<feature type="compositionally biased region" description="Basic and acidic residues" evidence="2">
    <location>
        <begin position="414"/>
        <end position="449"/>
    </location>
</feature>
<evidence type="ECO:0000256" key="1">
    <source>
        <dbReference type="SAM" id="Coils"/>
    </source>
</evidence>
<dbReference type="GO" id="GO:0016887">
    <property type="term" value="F:ATP hydrolysis activity"/>
    <property type="evidence" value="ECO:0007669"/>
    <property type="project" value="InterPro"/>
</dbReference>
<keyword evidence="4" id="KW-0378">Hydrolase</keyword>
<gene>
    <name evidence="4" type="ordered locus">Trebr_1824</name>
</gene>
<dbReference type="STRING" id="906968.Trebr_1824"/>
<sequence>MKPLKLTVKNIGPFRDQTIDFTALGDMFLICGKTGAGKTTIFDAITYALYGKLPGARSTVNVRRLRSDFAAPDEEAFVTLEYVLNGERFSVTRILPCPYVNRNGKISEKPEEVMLCRMRDGLEEPVSGTISELNAAITGSIGLSHDEFARIVLLPQGEFADFLRQSSAERRDTLAKLFPTQIYADCIERAKEKSNALGAELDSIVKQQQQFGADYEPSADKTLLEQLNGALERCQCERSETQQRIIALENDRIRAEEQLRVFAEAERLRQKLALLETERPAIEQERETLELAAEAEPIAAAADEADRAERAAETVRTQLAQTRLQQNAAEDALRQLTDQENDVECAREKYSQAEFLRLRLEEAVRAERELTDAVRKQLAAQKSADDFAERIRSLETRRTEIEEQLESPDFAGTDEDRSQQLAEKRQQLKETYRNAEETAKRAAQKRETEDTIGRIHTDYAFRQQKARAAAERSAEAKRGVEAYLERQTHAEHAQYARILAGALADGCPCPVCGAREHPAIAGTARTGTEADDAPDTAELDRLKAEAAEAEKASAEETAHAARLEGTLAQLQTTLDAMENVPDPAAAAERLESAAAAVRQIESEYAGALDAFRRKRELQGALRRVQDELEPLRTEFTRQSVALAQTRTESDALRTLAAAVMQQAQKAGYTADTAAKTAESVRAALDRLQTYLDTFTEAKREAEKQLAQAAGSIEQLTAQTKIRETEARQAAERFGDLLARTDFPGADAVRAAILPAAEKAERAARVERWKTEYAETAALLRETEAAAVGVTRQPERELAQLEDALASARETLAAAEKTYQDTLIALEQVKARIGGWNALEARRLETARTAGLYRQLFNDISGKNPRKIALDSWVLGIYLEEITAYASSRLHRISDGRYTLLLNQDTGGSGAKGLDLEILDAYTGKKRPCGTLSGGETFMASISLALALTDVVRNRAGGITLDALFIDEGFGSLDEASLEKALAILDEIRGTRCVGLISHVPGMRSRIPTRLEVIKTAVGSEIRTVFTQADE</sequence>
<dbReference type="HOGENOM" id="CLU_004785_2_1_12"/>
<keyword evidence="5" id="KW-1185">Reference proteome</keyword>
<dbReference type="AlphaFoldDB" id="F4LIL9"/>
<reference evidence="5" key="1">
    <citation type="submission" date="2011-04" db="EMBL/GenBank/DDBJ databases">
        <title>The complete genome of Treponema brennaborense DSM 12168.</title>
        <authorList>
            <person name="Lucas S."/>
            <person name="Han J."/>
            <person name="Lapidus A."/>
            <person name="Bruce D."/>
            <person name="Goodwin L."/>
            <person name="Pitluck S."/>
            <person name="Peters L."/>
            <person name="Kyrpides N."/>
            <person name="Mavromatis K."/>
            <person name="Ivanova N."/>
            <person name="Mikhailova N."/>
            <person name="Pagani I."/>
            <person name="Teshima H."/>
            <person name="Detter J.C."/>
            <person name="Tapia R."/>
            <person name="Han C."/>
            <person name="Land M."/>
            <person name="Hauser L."/>
            <person name="Markowitz V."/>
            <person name="Cheng J.-F."/>
            <person name="Hugenholtz P."/>
            <person name="Woyke T."/>
            <person name="Wu D."/>
            <person name="Gronow S."/>
            <person name="Wellnitz S."/>
            <person name="Brambilla E."/>
            <person name="Klenk H.-P."/>
            <person name="Eisen J.A."/>
        </authorList>
    </citation>
    <scope>NUCLEOTIDE SEQUENCE [LARGE SCALE GENOMIC DNA]</scope>
    <source>
        <strain evidence="5">DSM 12168 / CIP 105900 / DD5/3</strain>
    </source>
</reference>
<dbReference type="Proteomes" id="UP000006546">
    <property type="component" value="Chromosome"/>
</dbReference>
<dbReference type="InterPro" id="IPR038729">
    <property type="entry name" value="Rad50/SbcC_AAA"/>
</dbReference>
<dbReference type="GO" id="GO:0004527">
    <property type="term" value="F:exonuclease activity"/>
    <property type="evidence" value="ECO:0007669"/>
    <property type="project" value="UniProtKB-KW"/>
</dbReference>
<evidence type="ECO:0000259" key="3">
    <source>
        <dbReference type="Pfam" id="PF13476"/>
    </source>
</evidence>
<feature type="coiled-coil region" evidence="1">
    <location>
        <begin position="684"/>
        <end position="718"/>
    </location>
</feature>
<dbReference type="OrthoDB" id="9795626at2"/>
<keyword evidence="4" id="KW-0540">Nuclease</keyword>
<dbReference type="PANTHER" id="PTHR32114:SF2">
    <property type="entry name" value="ABC TRANSPORTER ABCH.3"/>
    <property type="match status" value="1"/>
</dbReference>
<dbReference type="GO" id="GO:0006302">
    <property type="term" value="P:double-strand break repair"/>
    <property type="evidence" value="ECO:0007669"/>
    <property type="project" value="InterPro"/>
</dbReference>
<keyword evidence="4" id="KW-0269">Exonuclease</keyword>
<feature type="coiled-coil region" evidence="1">
    <location>
        <begin position="537"/>
        <end position="580"/>
    </location>
</feature>
<dbReference type="KEGG" id="tbe:Trebr_1824"/>
<dbReference type="SUPFAM" id="SSF52540">
    <property type="entry name" value="P-loop containing nucleoside triphosphate hydrolases"/>
    <property type="match status" value="1"/>
</dbReference>
<dbReference type="EMBL" id="CP002696">
    <property type="protein sequence ID" value="AEE17244.1"/>
    <property type="molecule type" value="Genomic_DNA"/>
</dbReference>
<name>F4LIL9_TREBD</name>
<dbReference type="Pfam" id="PF13558">
    <property type="entry name" value="SbcC_Walker_B"/>
    <property type="match status" value="1"/>
</dbReference>
<proteinExistence type="predicted"/>
<dbReference type="RefSeq" id="WP_013758948.1">
    <property type="nucleotide sequence ID" value="NC_015500.1"/>
</dbReference>
<protein>
    <submittedName>
        <fullName evidence="4">Exonuclease</fullName>
    </submittedName>
</protein>
<dbReference type="Gene3D" id="3.40.50.300">
    <property type="entry name" value="P-loop containing nucleotide triphosphate hydrolases"/>
    <property type="match status" value="2"/>
</dbReference>
<dbReference type="PANTHER" id="PTHR32114">
    <property type="entry name" value="ABC TRANSPORTER ABCH.3"/>
    <property type="match status" value="1"/>
</dbReference>
<keyword evidence="1" id="KW-0175">Coiled coil</keyword>
<dbReference type="Pfam" id="PF13476">
    <property type="entry name" value="AAA_23"/>
    <property type="match status" value="1"/>
</dbReference>
<feature type="region of interest" description="Disordered" evidence="2">
    <location>
        <begin position="399"/>
        <end position="449"/>
    </location>
</feature>
<dbReference type="eggNOG" id="COG0419">
    <property type="taxonomic scope" value="Bacteria"/>
</dbReference>
<feature type="coiled-coil region" evidence="1">
    <location>
        <begin position="187"/>
        <end position="349"/>
    </location>
</feature>
<organism evidence="4 5">
    <name type="scientific">Treponema brennaborense (strain DSM 12168 / CIP 105900 / DD5/3)</name>
    <dbReference type="NCBI Taxonomy" id="906968"/>
    <lineage>
        <taxon>Bacteria</taxon>
        <taxon>Pseudomonadati</taxon>
        <taxon>Spirochaetota</taxon>
        <taxon>Spirochaetia</taxon>
        <taxon>Spirochaetales</taxon>
        <taxon>Treponemataceae</taxon>
        <taxon>Treponema</taxon>
    </lineage>
</organism>
<accession>F4LIL9</accession>
<feature type="domain" description="Rad50/SbcC-type AAA" evidence="3">
    <location>
        <begin position="5"/>
        <end position="232"/>
    </location>
</feature>
<evidence type="ECO:0000313" key="5">
    <source>
        <dbReference type="Proteomes" id="UP000006546"/>
    </source>
</evidence>